<dbReference type="KEGG" id="mok:Metok_0587"/>
<dbReference type="NCBIfam" id="TIGR00375">
    <property type="entry name" value="TIGR00375 family protein"/>
    <property type="match status" value="1"/>
</dbReference>
<dbReference type="Gene3D" id="3.20.20.140">
    <property type="entry name" value="Metal-dependent hydrolases"/>
    <property type="match status" value="1"/>
</dbReference>
<dbReference type="PANTHER" id="PTHR40084">
    <property type="entry name" value="PHOSPHOHYDROLASE, PHP FAMILY"/>
    <property type="match status" value="1"/>
</dbReference>
<dbReference type="STRING" id="647113.Metok_0587"/>
<dbReference type="eggNOG" id="arCOG04881">
    <property type="taxonomic scope" value="Archaea"/>
</dbReference>
<gene>
    <name evidence="1" type="ordered locus">Metok_0587</name>
</gene>
<sequence length="393" mass="45282">MIINADLHIHSRFAKGTSKYMDIEHILKYGKLKGLDIIGTGDCLHPKYLEEIKKYKDSNHLLLTTEIEDKNRVHHLVFLPNIPKVEELRNILKKYSKNIDTEGRPRIVLGGKELLEIVRDVGGLIGPAHAFTPYTSLYKSFNSIYDCYEKKPDFLELGLSADTDMADMVEELRDIPFLSNSDAHSYHPHRLGREFNQVEIENLGDFEENFEEIKTAIKNNKIVANYGLDPALGKYHLTACSSCYLRYHIEDAIKLNFKCAECGGRIKKGVYDRTLELSKDKKIIHPDFRPPYYKIIPLSQIIALSIGKNIETKAVESLWYEYINLYHNEINILTNVDISDLVKINEKVGKTVDLFRRNKIYIYPGGGGEYGKIMKTPPKIRWYEPKLTLDGWL</sequence>
<accession>F8ALL9</accession>
<dbReference type="EMBL" id="CP002792">
    <property type="protein sequence ID" value="AEH06567.1"/>
    <property type="molecule type" value="Genomic_DNA"/>
</dbReference>
<dbReference type="GeneID" id="10772723"/>
<proteinExistence type="predicted"/>
<dbReference type="HOGENOM" id="CLU_060249_0_0_2"/>
<evidence type="ECO:0000313" key="1">
    <source>
        <dbReference type="EMBL" id="AEH06567.1"/>
    </source>
</evidence>
<dbReference type="InterPro" id="IPR005287">
    <property type="entry name" value="CHP00375"/>
</dbReference>
<dbReference type="AlphaFoldDB" id="F8ALL9"/>
<dbReference type="PANTHER" id="PTHR40084:SF1">
    <property type="entry name" value="PHOSPHOTRANSFERASE"/>
    <property type="match status" value="1"/>
</dbReference>
<organism evidence="1 2">
    <name type="scientific">Methanothermococcus okinawensis (strain DSM 14208 / JCM 11175 / IH1)</name>
    <dbReference type="NCBI Taxonomy" id="647113"/>
    <lineage>
        <taxon>Archaea</taxon>
        <taxon>Methanobacteriati</taxon>
        <taxon>Methanobacteriota</taxon>
        <taxon>Methanomada group</taxon>
        <taxon>Methanococci</taxon>
        <taxon>Methanococcales</taxon>
        <taxon>Methanococcaceae</taxon>
        <taxon>Methanothermococcus</taxon>
    </lineage>
</organism>
<keyword evidence="2" id="KW-1185">Reference proteome</keyword>
<dbReference type="CDD" id="cd19067">
    <property type="entry name" value="PfuEndoQ-like"/>
    <property type="match status" value="1"/>
</dbReference>
<dbReference type="SUPFAM" id="SSF89550">
    <property type="entry name" value="PHP domain-like"/>
    <property type="match status" value="1"/>
</dbReference>
<evidence type="ECO:0000313" key="2">
    <source>
        <dbReference type="Proteomes" id="UP000009296"/>
    </source>
</evidence>
<dbReference type="InterPro" id="IPR016195">
    <property type="entry name" value="Pol/histidinol_Pase-like"/>
</dbReference>
<protein>
    <recommendedName>
        <fullName evidence="3">PHP domain protein</fullName>
    </recommendedName>
</protein>
<dbReference type="Proteomes" id="UP000009296">
    <property type="component" value="Chromosome"/>
</dbReference>
<dbReference type="OrthoDB" id="114814at2157"/>
<reference evidence="1" key="1">
    <citation type="submission" date="2011-05" db="EMBL/GenBank/DDBJ databases">
        <title>Complete sequence of chromosome of Methanothermococcus okinawensis IH1.</title>
        <authorList>
            <consortium name="US DOE Joint Genome Institute"/>
            <person name="Lucas S."/>
            <person name="Han J."/>
            <person name="Lapidus A."/>
            <person name="Cheng J.-F."/>
            <person name="Goodwin L."/>
            <person name="Pitluck S."/>
            <person name="Peters L."/>
            <person name="Mikhailova N."/>
            <person name="Held B."/>
            <person name="Han C."/>
            <person name="Tapia R."/>
            <person name="Land M."/>
            <person name="Hauser L."/>
            <person name="Kyrpides N."/>
            <person name="Ivanova N."/>
            <person name="Pagani I."/>
            <person name="Sieprawska-Lupa M."/>
            <person name="Takai K."/>
            <person name="Miyazaki J."/>
            <person name="Whitman W."/>
            <person name="Woyke T."/>
        </authorList>
    </citation>
    <scope>NUCLEOTIDE SEQUENCE</scope>
    <source>
        <strain evidence="1">IH1</strain>
    </source>
</reference>
<dbReference type="RefSeq" id="WP_013866753.1">
    <property type="nucleotide sequence ID" value="NC_015636.1"/>
</dbReference>
<name>F8ALL9_METOI</name>
<evidence type="ECO:0008006" key="3">
    <source>
        <dbReference type="Google" id="ProtNLM"/>
    </source>
</evidence>